<keyword evidence="1" id="KW-0472">Membrane</keyword>
<dbReference type="OrthoDB" id="5294672at2"/>
<reference evidence="3 4" key="1">
    <citation type="journal article" date="2010" name="Stand. Genomic Sci.">
        <title>Complete genome sequence of Haliangium ochraceum type strain (SMP-2).</title>
        <authorList>
            <consortium name="US DOE Joint Genome Institute (JGI-PGF)"/>
            <person name="Ivanova N."/>
            <person name="Daum C."/>
            <person name="Lang E."/>
            <person name="Abt B."/>
            <person name="Kopitz M."/>
            <person name="Saunders E."/>
            <person name="Lapidus A."/>
            <person name="Lucas S."/>
            <person name="Glavina Del Rio T."/>
            <person name="Nolan M."/>
            <person name="Tice H."/>
            <person name="Copeland A."/>
            <person name="Cheng J.F."/>
            <person name="Chen F."/>
            <person name="Bruce D."/>
            <person name="Goodwin L."/>
            <person name="Pitluck S."/>
            <person name="Mavromatis K."/>
            <person name="Pati A."/>
            <person name="Mikhailova N."/>
            <person name="Chen A."/>
            <person name="Palaniappan K."/>
            <person name="Land M."/>
            <person name="Hauser L."/>
            <person name="Chang Y.J."/>
            <person name="Jeffries C.D."/>
            <person name="Detter J.C."/>
            <person name="Brettin T."/>
            <person name="Rohde M."/>
            <person name="Goker M."/>
            <person name="Bristow J."/>
            <person name="Markowitz V."/>
            <person name="Eisen J.A."/>
            <person name="Hugenholtz P."/>
            <person name="Kyrpides N.C."/>
            <person name="Klenk H.P."/>
        </authorList>
    </citation>
    <scope>NUCLEOTIDE SEQUENCE [LARGE SCALE GENOMIC DNA]</scope>
    <source>
        <strain evidence="4">DSM 14365 / CIP 107738 / JCM 11303 / AJ 13395 / SMP-2</strain>
    </source>
</reference>
<proteinExistence type="predicted"/>
<organism evidence="3 4">
    <name type="scientific">Haliangium ochraceum (strain DSM 14365 / JCM 11303 / SMP-2)</name>
    <dbReference type="NCBI Taxonomy" id="502025"/>
    <lineage>
        <taxon>Bacteria</taxon>
        <taxon>Pseudomonadati</taxon>
        <taxon>Myxococcota</taxon>
        <taxon>Polyangia</taxon>
        <taxon>Haliangiales</taxon>
        <taxon>Kofleriaceae</taxon>
        <taxon>Haliangium</taxon>
    </lineage>
</organism>
<feature type="transmembrane region" description="Helical" evidence="1">
    <location>
        <begin position="12"/>
        <end position="33"/>
    </location>
</feature>
<dbReference type="InterPro" id="IPR003399">
    <property type="entry name" value="Mce/MlaD"/>
</dbReference>
<dbReference type="AlphaFoldDB" id="D0LTW5"/>
<dbReference type="KEGG" id="hoh:Hoch_3307"/>
<dbReference type="eggNOG" id="COG1463">
    <property type="taxonomic scope" value="Bacteria"/>
</dbReference>
<evidence type="ECO:0000313" key="3">
    <source>
        <dbReference type="EMBL" id="ACY15809.1"/>
    </source>
</evidence>
<keyword evidence="4" id="KW-1185">Reference proteome</keyword>
<dbReference type="STRING" id="502025.Hoch_3307"/>
<keyword evidence="1" id="KW-0812">Transmembrane</keyword>
<keyword evidence="1" id="KW-1133">Transmembrane helix</keyword>
<protein>
    <submittedName>
        <fullName evidence="3">Mammalian cell entry related domain protein</fullName>
    </submittedName>
</protein>
<evidence type="ECO:0000256" key="1">
    <source>
        <dbReference type="SAM" id="Phobius"/>
    </source>
</evidence>
<dbReference type="PANTHER" id="PTHR33371">
    <property type="entry name" value="INTERMEMBRANE PHOSPHOLIPID TRANSPORT SYSTEM BINDING PROTEIN MLAD-RELATED"/>
    <property type="match status" value="1"/>
</dbReference>
<dbReference type="Pfam" id="PF02470">
    <property type="entry name" value="MlaD"/>
    <property type="match status" value="1"/>
</dbReference>
<dbReference type="EMBL" id="CP001804">
    <property type="protein sequence ID" value="ACY15809.1"/>
    <property type="molecule type" value="Genomic_DNA"/>
</dbReference>
<dbReference type="Proteomes" id="UP000001880">
    <property type="component" value="Chromosome"/>
</dbReference>
<evidence type="ECO:0000259" key="2">
    <source>
        <dbReference type="Pfam" id="PF02470"/>
    </source>
</evidence>
<feature type="domain" description="Mce/MlaD" evidence="2">
    <location>
        <begin position="36"/>
        <end position="123"/>
    </location>
</feature>
<dbReference type="RefSeq" id="WP_012828409.1">
    <property type="nucleotide sequence ID" value="NC_013440.1"/>
</dbReference>
<sequence length="339" mass="37069">MGTRKIELRVGILIAVAVITLVGFIIVLGNFAFGGGYTLYVDLEFSGNIQMGAPVRISGIKMGRVSSVDFWGGKIDESQGRRVQVRLEVWLKDDAREAVRQDAEFYINTQGVLGEQYLEIVPGRDYQSPPLAPGTIVLGNSPPRMDLLLSRLYTVLESVSEVLDEEREVLRELLHNSASAVAEVNRQLVDNRDTISQLLVGANELTREATATLGRVNEGLGDPRIIGKTVRDADALLVTANRSLDTLTPSIDRFLGDATRATGLLTEERVDRAIAVVDKAASAATKAGGLIDNVDGLVTDLRSGKGTAGALLVREDIYADLRELLRDLNRNPWKLFWKE</sequence>
<dbReference type="InterPro" id="IPR052336">
    <property type="entry name" value="MlaD_Phospholipid_Transporter"/>
</dbReference>
<name>D0LTW5_HALO1</name>
<evidence type="ECO:0000313" key="4">
    <source>
        <dbReference type="Proteomes" id="UP000001880"/>
    </source>
</evidence>
<dbReference type="HOGENOM" id="CLU_816127_0_0_7"/>
<gene>
    <name evidence="3" type="ordered locus">Hoch_3307</name>
</gene>
<dbReference type="PANTHER" id="PTHR33371:SF4">
    <property type="entry name" value="INTERMEMBRANE PHOSPHOLIPID TRANSPORT SYSTEM BINDING PROTEIN MLAD"/>
    <property type="match status" value="1"/>
</dbReference>
<accession>D0LTW5</accession>